<reference evidence="1" key="1">
    <citation type="submission" date="2020-08" db="EMBL/GenBank/DDBJ databases">
        <title>Genome public.</title>
        <authorList>
            <person name="Liu C."/>
            <person name="Sun Q."/>
        </authorList>
    </citation>
    <scope>NUCLEOTIDE SEQUENCE</scope>
    <source>
        <strain evidence="1">NSJ-55</strain>
    </source>
</reference>
<dbReference type="EMBL" id="JACOPF010000002">
    <property type="protein sequence ID" value="MBC5689747.1"/>
    <property type="molecule type" value="Genomic_DNA"/>
</dbReference>
<name>A0A923RSX5_9FIRM</name>
<accession>A0A923RSX5</accession>
<sequence>MANQEKCCNTCGKCIPIGEGEHKNPTLIVLEDYLSAEDFFWCGGRYWEGKQ</sequence>
<comment type="caution">
    <text evidence="1">The sequence shown here is derived from an EMBL/GenBank/DDBJ whole genome shotgun (WGS) entry which is preliminary data.</text>
</comment>
<dbReference type="AlphaFoldDB" id="A0A923RSX5"/>
<evidence type="ECO:0000313" key="1">
    <source>
        <dbReference type="EMBL" id="MBC5689747.1"/>
    </source>
</evidence>
<dbReference type="Proteomes" id="UP000652477">
    <property type="component" value="Unassembled WGS sequence"/>
</dbReference>
<protein>
    <submittedName>
        <fullName evidence="1">Uncharacterized protein</fullName>
    </submittedName>
</protein>
<proteinExistence type="predicted"/>
<organism evidence="1 2">
    <name type="scientific">Mediterraneibacter hominis</name>
    <dbReference type="NCBI Taxonomy" id="2763054"/>
    <lineage>
        <taxon>Bacteria</taxon>
        <taxon>Bacillati</taxon>
        <taxon>Bacillota</taxon>
        <taxon>Clostridia</taxon>
        <taxon>Lachnospirales</taxon>
        <taxon>Lachnospiraceae</taxon>
        <taxon>Mediterraneibacter</taxon>
    </lineage>
</organism>
<keyword evidence="2" id="KW-1185">Reference proteome</keyword>
<dbReference type="RefSeq" id="WP_186876399.1">
    <property type="nucleotide sequence ID" value="NZ_JACOPF010000002.1"/>
</dbReference>
<gene>
    <name evidence="1" type="ORF">H8S37_12550</name>
</gene>
<evidence type="ECO:0000313" key="2">
    <source>
        <dbReference type="Proteomes" id="UP000652477"/>
    </source>
</evidence>